<dbReference type="InterPro" id="IPR008867">
    <property type="entry name" value="ThiG"/>
</dbReference>
<evidence type="ECO:0000256" key="8">
    <source>
        <dbReference type="HAMAP-Rule" id="MF_00443"/>
    </source>
</evidence>
<comment type="pathway">
    <text evidence="2 8">Cofactor biosynthesis; thiamine diphosphate biosynthesis.</text>
</comment>
<dbReference type="CDD" id="cd04728">
    <property type="entry name" value="ThiG"/>
    <property type="match status" value="1"/>
</dbReference>
<evidence type="ECO:0000256" key="3">
    <source>
        <dbReference type="ARBA" id="ARBA00011960"/>
    </source>
</evidence>
<feature type="binding site" evidence="8">
    <location>
        <begin position="190"/>
        <end position="191"/>
    </location>
    <ligand>
        <name>1-deoxy-D-xylulose 5-phosphate</name>
        <dbReference type="ChEBI" id="CHEBI:57792"/>
    </ligand>
</feature>
<dbReference type="Proteomes" id="UP000076077">
    <property type="component" value="Chromosome"/>
</dbReference>
<keyword evidence="4 8" id="KW-0808">Transferase</keyword>
<evidence type="ECO:0000256" key="2">
    <source>
        <dbReference type="ARBA" id="ARBA00004948"/>
    </source>
</evidence>
<evidence type="ECO:0000256" key="5">
    <source>
        <dbReference type="ARBA" id="ARBA00022977"/>
    </source>
</evidence>
<evidence type="ECO:0000313" key="11">
    <source>
        <dbReference type="Proteomes" id="UP000076077"/>
    </source>
</evidence>
<evidence type="ECO:0000256" key="6">
    <source>
        <dbReference type="ARBA" id="ARBA00023270"/>
    </source>
</evidence>
<evidence type="ECO:0000259" key="9">
    <source>
        <dbReference type="Pfam" id="PF05690"/>
    </source>
</evidence>
<reference evidence="11" key="1">
    <citation type="submission" date="2016-03" db="EMBL/GenBank/DDBJ databases">
        <authorList>
            <person name="Lee Y.-S."/>
            <person name="Choi Y.-L."/>
        </authorList>
    </citation>
    <scope>NUCLEOTIDE SEQUENCE [LARGE SCALE GENOMIC DNA]</scope>
    <source>
        <strain evidence="11">DAU221</strain>
    </source>
</reference>
<proteinExistence type="inferred from homology"/>
<dbReference type="UniPathway" id="UPA00060"/>
<accession>A0A143HMB6</accession>
<keyword evidence="5 8" id="KW-0784">Thiamine biosynthesis</keyword>
<comment type="subcellular location">
    <subcellularLocation>
        <location evidence="8">Cytoplasm</location>
    </subcellularLocation>
</comment>
<comment type="subunit">
    <text evidence="8">Homotetramer. Forms heterodimers with either ThiH or ThiS.</text>
</comment>
<evidence type="ECO:0000256" key="4">
    <source>
        <dbReference type="ARBA" id="ARBA00022679"/>
    </source>
</evidence>
<keyword evidence="6 8" id="KW-0704">Schiff base</keyword>
<dbReference type="Gene3D" id="3.20.20.70">
    <property type="entry name" value="Aldolase class I"/>
    <property type="match status" value="1"/>
</dbReference>
<dbReference type="PANTHER" id="PTHR34266:SF2">
    <property type="entry name" value="THIAZOLE SYNTHASE"/>
    <property type="match status" value="1"/>
</dbReference>
<protein>
    <recommendedName>
        <fullName evidence="3 8">Thiazole synthase</fullName>
        <ecNumber evidence="3 8">2.8.1.10</ecNumber>
    </recommendedName>
</protein>
<feature type="domain" description="Thiazole synthase ThiG" evidence="9">
    <location>
        <begin position="10"/>
        <end position="255"/>
    </location>
</feature>
<dbReference type="GO" id="GO:0009229">
    <property type="term" value="P:thiamine diphosphate biosynthetic process"/>
    <property type="evidence" value="ECO:0007669"/>
    <property type="project" value="UniProtKB-UniRule"/>
</dbReference>
<dbReference type="Pfam" id="PF05690">
    <property type="entry name" value="ThiG"/>
    <property type="match status" value="1"/>
</dbReference>
<keyword evidence="11" id="KW-1185">Reference proteome</keyword>
<dbReference type="GO" id="GO:0005737">
    <property type="term" value="C:cytoplasm"/>
    <property type="evidence" value="ECO:0007669"/>
    <property type="project" value="UniProtKB-SubCell"/>
</dbReference>
<sequence length="271" mass="30085">MLAVSDPLKLYGRAFGSRLLVGTALYPSPAVMREAVLESGAEIITLSLRRQNPQQRQGRMLWDYIRESGCWLLPNTAGCKTPREVITLAEMSREIFQTDWIKLEVIGDDYNLQPDPYGLIEAARELVIRGFKVLPYCTDDLVVCRKLLDAGCEVLMPWGAPIGTGQGLLNKYNLRTLRERLPDTPLIIDAGVGAPSQAAEAMEMGYDAVLLNTAIAKAQDPVQMARAFRLAVQAGREAYRAGLMVKRQTASPSTPTLDMPFWQQVDKTQQD</sequence>
<evidence type="ECO:0000256" key="7">
    <source>
        <dbReference type="ARBA" id="ARBA00049897"/>
    </source>
</evidence>
<gene>
    <name evidence="8" type="primary">thiG</name>
    <name evidence="10" type="ORF">A3224_09920</name>
</gene>
<dbReference type="EC" id="2.8.1.10" evidence="3 8"/>
<comment type="similarity">
    <text evidence="8">Belongs to the ThiG family.</text>
</comment>
<dbReference type="GO" id="GO:1990107">
    <property type="term" value="F:thiazole synthase activity"/>
    <property type="evidence" value="ECO:0007669"/>
    <property type="project" value="UniProtKB-EC"/>
</dbReference>
<feature type="active site" description="Schiff-base intermediate with DXP" evidence="8">
    <location>
        <position position="102"/>
    </location>
</feature>
<dbReference type="EMBL" id="CP014864">
    <property type="protein sequence ID" value="AMX02854.1"/>
    <property type="molecule type" value="Genomic_DNA"/>
</dbReference>
<dbReference type="PANTHER" id="PTHR34266">
    <property type="entry name" value="THIAZOLE SYNTHASE"/>
    <property type="match status" value="1"/>
</dbReference>
<dbReference type="STRING" id="252514.A3224_09920"/>
<evidence type="ECO:0000313" key="10">
    <source>
        <dbReference type="EMBL" id="AMX02854.1"/>
    </source>
</evidence>
<dbReference type="HAMAP" id="MF_00443">
    <property type="entry name" value="ThiG"/>
    <property type="match status" value="1"/>
</dbReference>
<organism evidence="10 11">
    <name type="scientific">Microbulbifer thermotolerans</name>
    <dbReference type="NCBI Taxonomy" id="252514"/>
    <lineage>
        <taxon>Bacteria</taxon>
        <taxon>Pseudomonadati</taxon>
        <taxon>Pseudomonadota</taxon>
        <taxon>Gammaproteobacteria</taxon>
        <taxon>Cellvibrionales</taxon>
        <taxon>Microbulbiferaceae</taxon>
        <taxon>Microbulbifer</taxon>
    </lineage>
</organism>
<comment type="catalytic activity">
    <reaction evidence="7 8">
        <text>[ThiS sulfur-carrier protein]-C-terminal-Gly-aminoethanethioate + 2-iminoacetate + 1-deoxy-D-xylulose 5-phosphate = [ThiS sulfur-carrier protein]-C-terminal Gly-Gly + 2-[(2R,5Z)-2-carboxy-4-methylthiazol-5(2H)-ylidene]ethyl phosphate + 2 H2O + H(+)</text>
        <dbReference type="Rhea" id="RHEA:26297"/>
        <dbReference type="Rhea" id="RHEA-COMP:12909"/>
        <dbReference type="Rhea" id="RHEA-COMP:19908"/>
        <dbReference type="ChEBI" id="CHEBI:15377"/>
        <dbReference type="ChEBI" id="CHEBI:15378"/>
        <dbReference type="ChEBI" id="CHEBI:57792"/>
        <dbReference type="ChEBI" id="CHEBI:62899"/>
        <dbReference type="ChEBI" id="CHEBI:77846"/>
        <dbReference type="ChEBI" id="CHEBI:90778"/>
        <dbReference type="ChEBI" id="CHEBI:232372"/>
        <dbReference type="EC" id="2.8.1.10"/>
    </reaction>
</comment>
<dbReference type="InterPro" id="IPR033983">
    <property type="entry name" value="Thiazole_synthase_ThiG"/>
</dbReference>
<dbReference type="AlphaFoldDB" id="A0A143HMB6"/>
<dbReference type="KEGG" id="mthd:A3224_09920"/>
<dbReference type="SUPFAM" id="SSF110399">
    <property type="entry name" value="ThiG-like"/>
    <property type="match status" value="1"/>
</dbReference>
<keyword evidence="8" id="KW-0963">Cytoplasm</keyword>
<name>A0A143HMB6_MICTH</name>
<feature type="binding site" evidence="8">
    <location>
        <begin position="212"/>
        <end position="213"/>
    </location>
    <ligand>
        <name>1-deoxy-D-xylulose 5-phosphate</name>
        <dbReference type="ChEBI" id="CHEBI:57792"/>
    </ligand>
</feature>
<comment type="function">
    <text evidence="1 8">Catalyzes the rearrangement of 1-deoxy-D-xylulose 5-phosphate (DXP) to produce the thiazole phosphate moiety of thiamine. Sulfur is provided by the thiocarboxylate moiety of the carrier protein ThiS. In vitro, sulfur can be provided by H(2)S.</text>
</comment>
<feature type="binding site" evidence="8">
    <location>
        <position position="163"/>
    </location>
    <ligand>
        <name>1-deoxy-D-xylulose 5-phosphate</name>
        <dbReference type="ChEBI" id="CHEBI:57792"/>
    </ligand>
</feature>
<dbReference type="InterPro" id="IPR013785">
    <property type="entry name" value="Aldolase_TIM"/>
</dbReference>
<evidence type="ECO:0000256" key="1">
    <source>
        <dbReference type="ARBA" id="ARBA00002834"/>
    </source>
</evidence>